<feature type="transmembrane region" description="Helical" evidence="1">
    <location>
        <begin position="41"/>
        <end position="61"/>
    </location>
</feature>
<protein>
    <submittedName>
        <fullName evidence="3">Hydroxymethylglutaryl-CoA reductase (NADPH)</fullName>
    </submittedName>
</protein>
<feature type="domain" description="Nucleoside transporter/FeoB GTPase Gate" evidence="2">
    <location>
        <begin position="207"/>
        <end position="292"/>
    </location>
</feature>
<keyword evidence="5" id="KW-1185">Reference proteome</keyword>
<feature type="transmembrane region" description="Helical" evidence="1">
    <location>
        <begin position="279"/>
        <end position="299"/>
    </location>
</feature>
<keyword evidence="1" id="KW-0472">Membrane</keyword>
<dbReference type="InterPro" id="IPR011642">
    <property type="entry name" value="Gate_dom"/>
</dbReference>
<proteinExistence type="predicted"/>
<dbReference type="Proteomes" id="UP000078558">
    <property type="component" value="Chromosome I"/>
</dbReference>
<keyword evidence="1" id="KW-1133">Transmembrane helix</keyword>
<evidence type="ECO:0000313" key="3">
    <source>
        <dbReference type="EMBL" id="SBT27812.1"/>
    </source>
</evidence>
<accession>A0A1C3K8K6</accession>
<dbReference type="AlphaFoldDB" id="A0A1C3K8K6"/>
<evidence type="ECO:0000313" key="4">
    <source>
        <dbReference type="EMBL" id="SOE49286.1"/>
    </source>
</evidence>
<dbReference type="EMBL" id="FLRC01000056">
    <property type="protein sequence ID" value="SBT27812.1"/>
    <property type="molecule type" value="Genomic_DNA"/>
</dbReference>
<dbReference type="KEGG" id="odi:ODI_R1975"/>
<feature type="transmembrane region" description="Helical" evidence="1">
    <location>
        <begin position="199"/>
        <end position="219"/>
    </location>
</feature>
<evidence type="ECO:0000313" key="5">
    <source>
        <dbReference type="Proteomes" id="UP000078558"/>
    </source>
</evidence>
<dbReference type="STRING" id="1851544.ODI_02104"/>
<keyword evidence="1" id="KW-0812">Transmembrane</keyword>
<sequence>MRLPGAPISAVAPPLFPAPFPFMPAYLSGLCRRSLRLFLTLLKVMLPVLIAVRVGEALGLVQLAGQALAPIMQVFNLPPEAGLVWMACLVAGIYAGLGALIGLAAVMDLTVAQLSALAAMMLFAHAIPVEQAIVRRAGASFWFTSALRVGTAALYGAAVSWLCAALDILQQSATLAWLQGSGAGERAAQDHLAWAQGTLVSLGTTYLIIVALLVLLDVFERIGLTRRITALMVPVLRVSGLEARVAPVTTVGVLLGLTYGGALIIEAAAREGYSPRTRLLALSWLSLSHSLIEDTLLMIALGADFWIVLVGRVLLTMLIVAGMARVWRQPAGQPLAGAA</sequence>
<organism evidence="3 5">
    <name type="scientific">Orrella dioscoreae</name>
    <dbReference type="NCBI Taxonomy" id="1851544"/>
    <lineage>
        <taxon>Bacteria</taxon>
        <taxon>Pseudomonadati</taxon>
        <taxon>Pseudomonadota</taxon>
        <taxon>Betaproteobacteria</taxon>
        <taxon>Burkholderiales</taxon>
        <taxon>Alcaligenaceae</taxon>
        <taxon>Orrella</taxon>
    </lineage>
</organism>
<name>A0A1C3K8K6_9BURK</name>
<dbReference type="Pfam" id="PF07670">
    <property type="entry name" value="Gate"/>
    <property type="match status" value="2"/>
</dbReference>
<dbReference type="EMBL" id="LT907988">
    <property type="protein sequence ID" value="SOE49286.1"/>
    <property type="molecule type" value="Genomic_DNA"/>
</dbReference>
<gene>
    <name evidence="3" type="ORF">ODI_02104</name>
    <name evidence="4" type="ORF">ODI_R1975</name>
</gene>
<evidence type="ECO:0000256" key="1">
    <source>
        <dbReference type="SAM" id="Phobius"/>
    </source>
</evidence>
<feature type="transmembrane region" description="Helical" evidence="1">
    <location>
        <begin position="111"/>
        <end position="129"/>
    </location>
</feature>
<reference evidence="4 5" key="2">
    <citation type="submission" date="2017-08" db="EMBL/GenBank/DDBJ databases">
        <authorList>
            <person name="de Groot N.N."/>
        </authorList>
    </citation>
    <scope>NUCLEOTIDE SEQUENCE [LARGE SCALE GENOMIC DNA]</scope>
    <source>
        <strain evidence="4">Orrdi1</strain>
    </source>
</reference>
<feature type="transmembrane region" description="Helical" evidence="1">
    <location>
        <begin position="82"/>
        <end position="105"/>
    </location>
</feature>
<feature type="transmembrane region" description="Helical" evidence="1">
    <location>
        <begin position="305"/>
        <end position="324"/>
    </location>
</feature>
<reference evidence="3 5" key="1">
    <citation type="submission" date="2016-06" db="EMBL/GenBank/DDBJ databases">
        <authorList>
            <person name="Kjaerup R.B."/>
            <person name="Dalgaard T.S."/>
            <person name="Juul-Madsen H.R."/>
        </authorList>
    </citation>
    <scope>NUCLEOTIDE SEQUENCE [LARGE SCALE GENOMIC DNA]</scope>
    <source>
        <strain evidence="3">Orrdi1</strain>
    </source>
</reference>
<evidence type="ECO:0000259" key="2">
    <source>
        <dbReference type="Pfam" id="PF07670"/>
    </source>
</evidence>
<feature type="domain" description="Nucleoside transporter/FeoB GTPase Gate" evidence="2">
    <location>
        <begin position="38"/>
        <end position="138"/>
    </location>
</feature>
<feature type="transmembrane region" description="Helical" evidence="1">
    <location>
        <begin position="141"/>
        <end position="162"/>
    </location>
</feature>